<organism evidence="1 2">
    <name type="scientific">Stenotrophomonas maltophilia</name>
    <name type="common">Pseudomonas maltophilia</name>
    <name type="synonym">Xanthomonas maltophilia</name>
    <dbReference type="NCBI Taxonomy" id="40324"/>
    <lineage>
        <taxon>Bacteria</taxon>
        <taxon>Pseudomonadati</taxon>
        <taxon>Pseudomonadota</taxon>
        <taxon>Gammaproteobacteria</taxon>
        <taxon>Lysobacterales</taxon>
        <taxon>Lysobacteraceae</taxon>
        <taxon>Stenotrophomonas</taxon>
        <taxon>Stenotrophomonas maltophilia group</taxon>
    </lineage>
</organism>
<sequence length="72" mass="7775">MCQVKVGQMQGGLWSVAIERCSGNPARKDVVAGPRHSEQEAIAAGELLVKQNDCTVDRVEVQRLTPRPGVFG</sequence>
<comment type="caution">
    <text evidence="1">The sequence shown here is derived from an EMBL/GenBank/DDBJ whole genome shotgun (WGS) entry which is preliminary data.</text>
</comment>
<evidence type="ECO:0000313" key="1">
    <source>
        <dbReference type="EMBL" id="PZS93358.1"/>
    </source>
</evidence>
<protein>
    <recommendedName>
        <fullName evidence="3">DUF2188 domain-containing protein</fullName>
    </recommendedName>
</protein>
<name>A0A2W6ICG2_STEMA</name>
<reference evidence="1 2" key="1">
    <citation type="submission" date="2016-05" db="EMBL/GenBank/DDBJ databases">
        <authorList>
            <person name="Lavstsen T."/>
            <person name="Jespersen J.S."/>
        </authorList>
    </citation>
    <scope>NUCLEOTIDE SEQUENCE [LARGE SCALE GENOMIC DNA]</scope>
    <source>
        <strain evidence="1 2">SM-5815</strain>
    </source>
</reference>
<dbReference type="RefSeq" id="WP_146260313.1">
    <property type="nucleotide sequence ID" value="NZ_LXXM01000124.1"/>
</dbReference>
<proteinExistence type="predicted"/>
<accession>A0A2W6ICG2</accession>
<dbReference type="Proteomes" id="UP000249614">
    <property type="component" value="Unassembled WGS sequence"/>
</dbReference>
<evidence type="ECO:0008006" key="3">
    <source>
        <dbReference type="Google" id="ProtNLM"/>
    </source>
</evidence>
<evidence type="ECO:0000313" key="2">
    <source>
        <dbReference type="Proteomes" id="UP000249614"/>
    </source>
</evidence>
<dbReference type="EMBL" id="LXXM01000124">
    <property type="protein sequence ID" value="PZS93358.1"/>
    <property type="molecule type" value="Genomic_DNA"/>
</dbReference>
<dbReference type="AlphaFoldDB" id="A0A2W6ICG2"/>
<gene>
    <name evidence="1" type="ORF">A7X83_06075</name>
</gene>